<accession>A0A4Y3VQK6</accession>
<dbReference type="EMBL" id="BJND01000045">
    <property type="protein sequence ID" value="GEC08021.1"/>
    <property type="molecule type" value="Genomic_DNA"/>
</dbReference>
<dbReference type="AlphaFoldDB" id="A0A4Y3VQK6"/>
<dbReference type="Proteomes" id="UP000317881">
    <property type="component" value="Unassembled WGS sequence"/>
</dbReference>
<organism evidence="2 3">
    <name type="scientific">Streptomyces spinoverrucosus</name>
    <dbReference type="NCBI Taxonomy" id="284043"/>
    <lineage>
        <taxon>Bacteria</taxon>
        <taxon>Bacillati</taxon>
        <taxon>Actinomycetota</taxon>
        <taxon>Actinomycetes</taxon>
        <taxon>Kitasatosporales</taxon>
        <taxon>Streptomycetaceae</taxon>
        <taxon>Streptomyces</taxon>
    </lineage>
</organism>
<dbReference type="OrthoDB" id="3247510at2"/>
<evidence type="ECO:0000259" key="1">
    <source>
        <dbReference type="PROSITE" id="PS51664"/>
    </source>
</evidence>
<feature type="domain" description="YcaO" evidence="1">
    <location>
        <begin position="447"/>
        <end position="738"/>
    </location>
</feature>
<dbReference type="SUPFAM" id="SSF69572">
    <property type="entry name" value="Activating enzymes of the ubiquitin-like proteins"/>
    <property type="match status" value="1"/>
</dbReference>
<gene>
    <name evidence="2" type="ORF">SSP24_56760</name>
</gene>
<dbReference type="Gene3D" id="3.30.1330.230">
    <property type="match status" value="1"/>
</dbReference>
<dbReference type="Gene3D" id="3.40.50.720">
    <property type="entry name" value="NAD(P)-binding Rossmann-like Domain"/>
    <property type="match status" value="1"/>
</dbReference>
<dbReference type="InterPro" id="IPR003776">
    <property type="entry name" value="YcaO-like_dom"/>
</dbReference>
<dbReference type="RefSeq" id="WP_141312533.1">
    <property type="nucleotide sequence ID" value="NZ_BJND01000045.1"/>
</dbReference>
<evidence type="ECO:0000313" key="3">
    <source>
        <dbReference type="Proteomes" id="UP000317881"/>
    </source>
</evidence>
<proteinExistence type="predicted"/>
<keyword evidence="3" id="KW-1185">Reference proteome</keyword>
<dbReference type="InterPro" id="IPR035985">
    <property type="entry name" value="Ubiquitin-activating_enz"/>
</dbReference>
<evidence type="ECO:0000313" key="2">
    <source>
        <dbReference type="EMBL" id="GEC08021.1"/>
    </source>
</evidence>
<dbReference type="GO" id="GO:0008641">
    <property type="term" value="F:ubiquitin-like modifier activating enzyme activity"/>
    <property type="evidence" value="ECO:0007669"/>
    <property type="project" value="InterPro"/>
</dbReference>
<name>A0A4Y3VQK6_9ACTN</name>
<dbReference type="NCBIfam" id="TIGR03882">
    <property type="entry name" value="cyclo_dehyd_2"/>
    <property type="match status" value="1"/>
</dbReference>
<sequence length="738" mass="77572">MPSARYEAVAATRPRIRRDVLFTETPDGVLFHNADGGFRLTAKSAYRFATLLVPHLNGEHTVAEICAGFGDRQRVMVGELVGTLYERGFARDVPSRPSPDAFDGPEPTDDVARRYAAQIAYTDHYADDPARRFQRFRDTRVAVVGNDLVARWCVLSLLRNGSATIGVLPGLDRDGIADEAEAAGADGCPVDVHDLAVSEGPHAPLTWADFEGYDVVIVTGGPEAPRTVFPLLRAGVPAGRTLIPAWSFGRHAVVGPSMSAQATGCWACAVLRLGAGGGAAQAADVWSSLALDQPAAAPVPGARPGRPLAAMLGNLLGYEVFKTATGALPAETAGQLIIQDMESLDVASEPLLPHPRCPWCADDAEADLPEVDLASADTNGDALALPTVDTARDADALVEALNHRSVLLRRHAGVFSRYDDEGITQTPLKLSVVELALGHGRLSRIAAADVHHVAGARMRALHRAAEAYAEHVVPHSHAGAPEPTVRLAPAELGTWSGIGGAPTDVRGWVAATSLLTKERFLVPGEAVRPFGADNRDRLFEATGAGMSAGASVTDAAAQGMLSALAYDALQRAIRGSGVPRIAVPDDADPELTFLVRSAANLGVEAELLDLGERERSGVAVVLARAGARWAVAAELSYPAAASAALRDLLGEVQLEQQGFAEGTSFGAPVLGDLDPRALAVSGTVTATRADTPSWTDVLRRLGEQRRDALVVPTGSADLERAGVHVVRVLLTSEARRVG</sequence>
<comment type="caution">
    <text evidence="2">The sequence shown here is derived from an EMBL/GenBank/DDBJ whole genome shotgun (WGS) entry which is preliminary data.</text>
</comment>
<reference evidence="2 3" key="1">
    <citation type="submission" date="2019-06" db="EMBL/GenBank/DDBJ databases">
        <title>Whole genome shotgun sequence of Streptomyces spinoverrucosus NBRC 14228.</title>
        <authorList>
            <person name="Hosoyama A."/>
            <person name="Uohara A."/>
            <person name="Ohji S."/>
            <person name="Ichikawa N."/>
        </authorList>
    </citation>
    <scope>NUCLEOTIDE SEQUENCE [LARGE SCALE GENOMIC DNA]</scope>
    <source>
        <strain evidence="2 3">NBRC 14228</strain>
    </source>
</reference>
<dbReference type="PROSITE" id="PS51664">
    <property type="entry name" value="YCAO"/>
    <property type="match status" value="1"/>
</dbReference>
<dbReference type="Pfam" id="PF02624">
    <property type="entry name" value="YcaO"/>
    <property type="match status" value="1"/>
</dbReference>
<dbReference type="InterPro" id="IPR022291">
    <property type="entry name" value="Bacteriocin_synth_cyclodeHase"/>
</dbReference>
<protein>
    <recommendedName>
        <fullName evidence="1">YcaO domain-containing protein</fullName>
    </recommendedName>
</protein>